<reference evidence="1 2" key="1">
    <citation type="submission" date="2016-10" db="EMBL/GenBank/DDBJ databases">
        <authorList>
            <person name="de Groot N.N."/>
        </authorList>
    </citation>
    <scope>NUCLEOTIDE SEQUENCE [LARGE SCALE GENOMIC DNA]</scope>
    <source>
        <strain evidence="1 2">CGMCC 4.5598</strain>
    </source>
</reference>
<accession>A0A1I0LH99</accession>
<evidence type="ECO:0000313" key="2">
    <source>
        <dbReference type="Proteomes" id="UP000199361"/>
    </source>
</evidence>
<organism evidence="1 2">
    <name type="scientific">Nonomuraea wenchangensis</name>
    <dbReference type="NCBI Taxonomy" id="568860"/>
    <lineage>
        <taxon>Bacteria</taxon>
        <taxon>Bacillati</taxon>
        <taxon>Actinomycetota</taxon>
        <taxon>Actinomycetes</taxon>
        <taxon>Streptosporangiales</taxon>
        <taxon>Streptosporangiaceae</taxon>
        <taxon>Nonomuraea</taxon>
    </lineage>
</organism>
<protein>
    <submittedName>
        <fullName evidence="1">Helix-turn-helix domain-containing protein</fullName>
    </submittedName>
</protein>
<gene>
    <name evidence="1" type="ORF">SAMN05421811_1161</name>
</gene>
<keyword evidence="2" id="KW-1185">Reference proteome</keyword>
<name>A0A1I0LH99_9ACTN</name>
<dbReference type="Pfam" id="PF13384">
    <property type="entry name" value="HTH_23"/>
    <property type="match status" value="1"/>
</dbReference>
<feature type="non-terminal residue" evidence="1">
    <location>
        <position position="63"/>
    </location>
</feature>
<dbReference type="Proteomes" id="UP000199361">
    <property type="component" value="Unassembled WGS sequence"/>
</dbReference>
<dbReference type="AlphaFoldDB" id="A0A1I0LH99"/>
<dbReference type="EMBL" id="FOHX01000016">
    <property type="protein sequence ID" value="SEU38678.1"/>
    <property type="molecule type" value="Genomic_DNA"/>
</dbReference>
<dbReference type="SUPFAM" id="SSF46689">
    <property type="entry name" value="Homeodomain-like"/>
    <property type="match status" value="1"/>
</dbReference>
<dbReference type="InterPro" id="IPR009057">
    <property type="entry name" value="Homeodomain-like_sf"/>
</dbReference>
<evidence type="ECO:0000313" key="1">
    <source>
        <dbReference type="EMBL" id="SEU38678.1"/>
    </source>
</evidence>
<sequence length="63" mass="6675">MFAAGMSPPAVARKLRVSRKSAYVWHKAWRTAGAEALVSKGPGGPPCRLNAAQVERLEAALDA</sequence>
<proteinExistence type="predicted"/>